<gene>
    <name evidence="4" type="ORF">A3C87_03950</name>
</gene>
<evidence type="ECO:0000256" key="2">
    <source>
        <dbReference type="SAM" id="Phobius"/>
    </source>
</evidence>
<keyword evidence="2" id="KW-0472">Membrane</keyword>
<evidence type="ECO:0000256" key="3">
    <source>
        <dbReference type="SAM" id="SignalP"/>
    </source>
</evidence>
<evidence type="ECO:0000313" key="4">
    <source>
        <dbReference type="EMBL" id="OGG62610.1"/>
    </source>
</evidence>
<keyword evidence="2" id="KW-0812">Transmembrane</keyword>
<feature type="transmembrane region" description="Helical" evidence="2">
    <location>
        <begin position="322"/>
        <end position="343"/>
    </location>
</feature>
<feature type="chain" id="PRO_5009523912" description="Bacterial Ig-like domain-containing protein" evidence="3">
    <location>
        <begin position="22"/>
        <end position="382"/>
    </location>
</feature>
<dbReference type="AlphaFoldDB" id="A0A1F6DMV4"/>
<accession>A0A1F6DMV4</accession>
<sequence>MIKKYIYCIGMFLLCVSVTFASETDGAIVTGGNNGFAWSDQAGWVNFGVVNGNIHITDSGITGYAWIPNYGWMNMSPTNGGVLVSSTGVLSGYAWSTGLGWVNFSGVSINSSGKFVGQATGSGIGTLTFDCTNCSVSTDYRFSSTRTDSSGDISSGGLGALVAPVAPASAAPSPTGQAIEPPTGEVPPTEVGVAEGEDVAEAEGELLPDELFDIRLVIDRRTITSIRDLVARTTFESFGRVPTPVDLTFSIVDAQGNIVYSKKDNVVIQTEGVLVSRFTDVADLPDGEYMLRAHTLYNVDVEDNFEIPFTINAGEKTGFGAWWIWVLVAVFGAGLLILFRYAFVRRRCAKCRKDRTCEVCIAQKLCNRCDQEEHRAHQMIVR</sequence>
<keyword evidence="2" id="KW-1133">Transmembrane helix</keyword>
<evidence type="ECO:0008006" key="6">
    <source>
        <dbReference type="Google" id="ProtNLM"/>
    </source>
</evidence>
<organism evidence="4 5">
    <name type="scientific">Candidatus Kaiserbacteria bacterium RIFCSPHIGHO2_02_FULL_49_34</name>
    <dbReference type="NCBI Taxonomy" id="1798491"/>
    <lineage>
        <taxon>Bacteria</taxon>
        <taxon>Candidatus Kaiseribacteriota</taxon>
    </lineage>
</organism>
<proteinExistence type="predicted"/>
<feature type="region of interest" description="Disordered" evidence="1">
    <location>
        <begin position="167"/>
        <end position="190"/>
    </location>
</feature>
<evidence type="ECO:0000256" key="1">
    <source>
        <dbReference type="SAM" id="MobiDB-lite"/>
    </source>
</evidence>
<keyword evidence="3" id="KW-0732">Signal</keyword>
<comment type="caution">
    <text evidence="4">The sequence shown here is derived from an EMBL/GenBank/DDBJ whole genome shotgun (WGS) entry which is preliminary data.</text>
</comment>
<protein>
    <recommendedName>
        <fullName evidence="6">Bacterial Ig-like domain-containing protein</fullName>
    </recommendedName>
</protein>
<evidence type="ECO:0000313" key="5">
    <source>
        <dbReference type="Proteomes" id="UP000176511"/>
    </source>
</evidence>
<dbReference type="EMBL" id="MFLE01000003">
    <property type="protein sequence ID" value="OGG62610.1"/>
    <property type="molecule type" value="Genomic_DNA"/>
</dbReference>
<dbReference type="Proteomes" id="UP000176511">
    <property type="component" value="Unassembled WGS sequence"/>
</dbReference>
<reference evidence="4 5" key="1">
    <citation type="journal article" date="2016" name="Nat. Commun.">
        <title>Thousands of microbial genomes shed light on interconnected biogeochemical processes in an aquifer system.</title>
        <authorList>
            <person name="Anantharaman K."/>
            <person name="Brown C.T."/>
            <person name="Hug L.A."/>
            <person name="Sharon I."/>
            <person name="Castelle C.J."/>
            <person name="Probst A.J."/>
            <person name="Thomas B.C."/>
            <person name="Singh A."/>
            <person name="Wilkins M.J."/>
            <person name="Karaoz U."/>
            <person name="Brodie E.L."/>
            <person name="Williams K.H."/>
            <person name="Hubbard S.S."/>
            <person name="Banfield J.F."/>
        </authorList>
    </citation>
    <scope>NUCLEOTIDE SEQUENCE [LARGE SCALE GENOMIC DNA]</scope>
</reference>
<feature type="signal peptide" evidence="3">
    <location>
        <begin position="1"/>
        <end position="21"/>
    </location>
</feature>
<name>A0A1F6DMV4_9BACT</name>